<reference evidence="1" key="1">
    <citation type="submission" date="2022-08" db="EMBL/GenBank/DDBJ databases">
        <title>Genome Sequence of Fusarium decemcellulare.</title>
        <authorList>
            <person name="Buettner E."/>
        </authorList>
    </citation>
    <scope>NUCLEOTIDE SEQUENCE</scope>
    <source>
        <strain evidence="1">Babe19</strain>
    </source>
</reference>
<keyword evidence="2" id="KW-1185">Reference proteome</keyword>
<organism evidence="1 2">
    <name type="scientific">Fusarium decemcellulare</name>
    <dbReference type="NCBI Taxonomy" id="57161"/>
    <lineage>
        <taxon>Eukaryota</taxon>
        <taxon>Fungi</taxon>
        <taxon>Dikarya</taxon>
        <taxon>Ascomycota</taxon>
        <taxon>Pezizomycotina</taxon>
        <taxon>Sordariomycetes</taxon>
        <taxon>Hypocreomycetidae</taxon>
        <taxon>Hypocreales</taxon>
        <taxon>Nectriaceae</taxon>
        <taxon>Fusarium</taxon>
        <taxon>Fusarium decemcellulare species complex</taxon>
    </lineage>
</organism>
<gene>
    <name evidence="1" type="ORF">NM208_g11982</name>
</gene>
<evidence type="ECO:0000313" key="1">
    <source>
        <dbReference type="EMBL" id="KAJ3524640.1"/>
    </source>
</evidence>
<accession>A0ACC1RUB1</accession>
<comment type="caution">
    <text evidence="1">The sequence shown here is derived from an EMBL/GenBank/DDBJ whole genome shotgun (WGS) entry which is preliminary data.</text>
</comment>
<dbReference type="EMBL" id="JANRMS010002044">
    <property type="protein sequence ID" value="KAJ3524640.1"/>
    <property type="molecule type" value="Genomic_DNA"/>
</dbReference>
<dbReference type="Proteomes" id="UP001148629">
    <property type="component" value="Unassembled WGS sequence"/>
</dbReference>
<evidence type="ECO:0000313" key="2">
    <source>
        <dbReference type="Proteomes" id="UP001148629"/>
    </source>
</evidence>
<sequence length="115" mass="12739">MAGFKAAAGSILFFDDDETVQGVQKKFPLYADKFPLFASQSLAIQQWILWAALEAEGLGANLQHYNPLVDAKVQEIWKVPTAWKLNAQLVFGGRAGEPGEKDFKPLEERVKFAGL</sequence>
<name>A0ACC1RUB1_9HYPO</name>
<proteinExistence type="predicted"/>
<protein>
    <submittedName>
        <fullName evidence="1">Uncharacterized protein</fullName>
    </submittedName>
</protein>